<evidence type="ECO:0000313" key="1">
    <source>
        <dbReference type="EMBL" id="EQB59687.1"/>
    </source>
</evidence>
<sequence length="352" mass="42751">MNDELDQLKIMLLEETKNYIEFVNFNINKSFTFKKDNNLNSSIDNKILESNIASTKLLNKRAHDKDEPINLSAKFRRLENTSSIQDINRNENFINKRYFENSIHDIETNYKNIDTTESFIYIVKIIENDLINTLKNSKNFSILHKDYLVSIISNLKNLPFNDQKINFLIKVANEIMSKDINVKFDNNSYKQMFLEKLLSTKYYKNHNRKIIYYKLLLRKTKLIHFNIIEKNLKFSNDDIPRLYYVLTILHTFIIEKKYYDLDWHEKMFSIFSFSYFKLRNIYRYLKIIERYFEMEYKEYAIYIAMNSEKIKVALQKYKDLQNNKIYLYYANYLIFLTNKIKCKLFGIKFESH</sequence>
<dbReference type="HOGENOM" id="CLU_050249_0_0_1"/>
<proteinExistence type="predicted"/>
<reference evidence="1 2" key="1">
    <citation type="journal article" date="2013" name="BMC Genomics">
        <title>Genome sequencing and comparative genomics of honey bee microsporidia, Nosema apis reveal novel insights into host-parasite interactions.</title>
        <authorList>
            <person name="Chen Yp."/>
            <person name="Pettis J.S."/>
            <person name="Zhao Y."/>
            <person name="Liu X."/>
            <person name="Tallon L.J."/>
            <person name="Sadzewicz L.D."/>
            <person name="Li R."/>
            <person name="Zheng H."/>
            <person name="Huang S."/>
            <person name="Zhang X."/>
            <person name="Hamilton M.C."/>
            <person name="Pernal S.F."/>
            <person name="Melathopoulos A.P."/>
            <person name="Yan X."/>
            <person name="Evans J.D."/>
        </authorList>
    </citation>
    <scope>NUCLEOTIDE SEQUENCE [LARGE SCALE GENOMIC DNA]</scope>
    <source>
        <strain evidence="1 2">BRL 01</strain>
    </source>
</reference>
<accession>T0KW02</accession>
<keyword evidence="2" id="KW-1185">Reference proteome</keyword>
<evidence type="ECO:0000313" key="2">
    <source>
        <dbReference type="Proteomes" id="UP000053780"/>
    </source>
</evidence>
<protein>
    <submittedName>
        <fullName evidence="1">Uncharacterized protein</fullName>
    </submittedName>
</protein>
<dbReference type="Proteomes" id="UP000053780">
    <property type="component" value="Unassembled WGS sequence"/>
</dbReference>
<dbReference type="EMBL" id="KE647378">
    <property type="protein sequence ID" value="EQB59687.1"/>
    <property type="molecule type" value="Genomic_DNA"/>
</dbReference>
<organism evidence="1 2">
    <name type="scientific">Vairimorpha apis BRL 01</name>
    <dbReference type="NCBI Taxonomy" id="1037528"/>
    <lineage>
        <taxon>Eukaryota</taxon>
        <taxon>Fungi</taxon>
        <taxon>Fungi incertae sedis</taxon>
        <taxon>Microsporidia</taxon>
        <taxon>Nosematidae</taxon>
        <taxon>Vairimorpha</taxon>
    </lineage>
</organism>
<name>T0KW02_9MICR</name>
<dbReference type="AlphaFoldDB" id="T0KW02"/>
<gene>
    <name evidence="1" type="ORF">NAPIS_ORF02750</name>
</gene>
<dbReference type="VEuPathDB" id="MicrosporidiaDB:NAPIS_ORF02750"/>